<proteinExistence type="predicted"/>
<protein>
    <submittedName>
        <fullName evidence="2">Uncharacterized protein</fullName>
    </submittedName>
</protein>
<organism evidence="2 3">
    <name type="scientific">Friedmanniomyces endolithicus</name>
    <dbReference type="NCBI Taxonomy" id="329885"/>
    <lineage>
        <taxon>Eukaryota</taxon>
        <taxon>Fungi</taxon>
        <taxon>Dikarya</taxon>
        <taxon>Ascomycota</taxon>
        <taxon>Pezizomycotina</taxon>
        <taxon>Dothideomycetes</taxon>
        <taxon>Dothideomycetidae</taxon>
        <taxon>Mycosphaerellales</taxon>
        <taxon>Teratosphaeriaceae</taxon>
        <taxon>Friedmanniomyces</taxon>
    </lineage>
</organism>
<evidence type="ECO:0000313" key="2">
    <source>
        <dbReference type="EMBL" id="KAK0318452.1"/>
    </source>
</evidence>
<name>A0AAN6FHE2_9PEZI</name>
<accession>A0AAN6FHE2</accession>
<reference evidence="2" key="1">
    <citation type="submission" date="2021-12" db="EMBL/GenBank/DDBJ databases">
        <title>Black yeast isolated from Biological Soil Crust.</title>
        <authorList>
            <person name="Kurbessoian T."/>
        </authorList>
    </citation>
    <scope>NUCLEOTIDE SEQUENCE</scope>
    <source>
        <strain evidence="2">CCFEE 5208</strain>
    </source>
</reference>
<dbReference type="AlphaFoldDB" id="A0AAN6FHE2"/>
<feature type="region of interest" description="Disordered" evidence="1">
    <location>
        <begin position="21"/>
        <end position="44"/>
    </location>
</feature>
<evidence type="ECO:0000256" key="1">
    <source>
        <dbReference type="SAM" id="MobiDB-lite"/>
    </source>
</evidence>
<comment type="caution">
    <text evidence="2">The sequence shown here is derived from an EMBL/GenBank/DDBJ whole genome shotgun (WGS) entry which is preliminary data.</text>
</comment>
<dbReference type="EMBL" id="JASUXU010000036">
    <property type="protein sequence ID" value="KAK0318452.1"/>
    <property type="molecule type" value="Genomic_DNA"/>
</dbReference>
<feature type="region of interest" description="Disordered" evidence="1">
    <location>
        <begin position="190"/>
        <end position="227"/>
    </location>
</feature>
<feature type="compositionally biased region" description="Polar residues" evidence="1">
    <location>
        <begin position="196"/>
        <end position="206"/>
    </location>
</feature>
<dbReference type="Proteomes" id="UP001168146">
    <property type="component" value="Unassembled WGS sequence"/>
</dbReference>
<evidence type="ECO:0000313" key="3">
    <source>
        <dbReference type="Proteomes" id="UP001168146"/>
    </source>
</evidence>
<gene>
    <name evidence="2" type="ORF">LTR82_010514</name>
</gene>
<sequence length="227" mass="24295">MFSTKMSDWFRNILSCCDRQDEEEERPALQISGPTNFRREEIKLPGLDPEQQRWVREKAIADAGRMYEHLSPLRSSPSGQFAADPRHRATTARLPSYEAFTTPVPAAPPIPTPPITAPGGGTVGGSGVRRTSVGSHALDRVRAHGRKISSSLSKPLGGYQTLGLGIGGGGGGAPRGEHGAPYEMRALIDGDGPRRMQSSPSKTSGEAYSVAGSEEEGGRDLREGIKF</sequence>
<feature type="compositionally biased region" description="Basic and acidic residues" evidence="1">
    <location>
        <begin position="216"/>
        <end position="227"/>
    </location>
</feature>